<gene>
    <name evidence="2" type="ORF">PAI11_06500</name>
</gene>
<feature type="region of interest" description="Disordered" evidence="1">
    <location>
        <begin position="1"/>
        <end position="21"/>
    </location>
</feature>
<dbReference type="RefSeq" id="WP_007570821.1">
    <property type="nucleotide sequence ID" value="NZ_AGUD01000022.1"/>
</dbReference>
<dbReference type="Proteomes" id="UP000005143">
    <property type="component" value="Unassembled WGS sequence"/>
</dbReference>
<accession>H0E1I8</accession>
<evidence type="ECO:0000313" key="2">
    <source>
        <dbReference type="EMBL" id="EHN12473.1"/>
    </source>
</evidence>
<organism evidence="2 3">
    <name type="scientific">Patulibacter medicamentivorans</name>
    <dbReference type="NCBI Taxonomy" id="1097667"/>
    <lineage>
        <taxon>Bacteria</taxon>
        <taxon>Bacillati</taxon>
        <taxon>Actinomycetota</taxon>
        <taxon>Thermoleophilia</taxon>
        <taxon>Solirubrobacterales</taxon>
        <taxon>Patulibacteraceae</taxon>
        <taxon>Patulibacter</taxon>
    </lineage>
</organism>
<feature type="region of interest" description="Disordered" evidence="1">
    <location>
        <begin position="108"/>
        <end position="132"/>
    </location>
</feature>
<comment type="caution">
    <text evidence="2">The sequence shown here is derived from an EMBL/GenBank/DDBJ whole genome shotgun (WGS) entry which is preliminary data.</text>
</comment>
<sequence>MHHDPQHPSSFPPPFELLAGGEEPPAELLALPPLGELRAGDRRGARLALARGLADATGRRPAAVERAVQQIVAEAAHAERRLRDPHAALASRLGVSTAMVDRVARQVEERGTRPGQRGGPALRAVPPPVDRS</sequence>
<dbReference type="EMBL" id="AGUD01000022">
    <property type="protein sequence ID" value="EHN12473.1"/>
    <property type="molecule type" value="Genomic_DNA"/>
</dbReference>
<protein>
    <submittedName>
        <fullName evidence="2">Uncharacterized protein</fullName>
    </submittedName>
</protein>
<proteinExistence type="predicted"/>
<evidence type="ECO:0000256" key="1">
    <source>
        <dbReference type="SAM" id="MobiDB-lite"/>
    </source>
</evidence>
<keyword evidence="3" id="KW-1185">Reference proteome</keyword>
<evidence type="ECO:0000313" key="3">
    <source>
        <dbReference type="Proteomes" id="UP000005143"/>
    </source>
</evidence>
<dbReference type="AlphaFoldDB" id="H0E1I8"/>
<name>H0E1I8_9ACTN</name>
<reference evidence="2 3" key="1">
    <citation type="journal article" date="2013" name="Biodegradation">
        <title>Quantitative proteomic analysis of ibuprofen-degrading Patulibacter sp. strain I11.</title>
        <authorList>
            <person name="Almeida B."/>
            <person name="Kjeldal H."/>
            <person name="Lolas I."/>
            <person name="Knudsen A.D."/>
            <person name="Carvalho G."/>
            <person name="Nielsen K.L."/>
            <person name="Barreto Crespo M.T."/>
            <person name="Stensballe A."/>
            <person name="Nielsen J.L."/>
        </authorList>
    </citation>
    <scope>NUCLEOTIDE SEQUENCE [LARGE SCALE GENOMIC DNA]</scope>
    <source>
        <strain evidence="2 3">I11</strain>
    </source>
</reference>